<dbReference type="EMBL" id="BK015301">
    <property type="protein sequence ID" value="DAE00246.1"/>
    <property type="molecule type" value="Genomic_DNA"/>
</dbReference>
<keyword evidence="1" id="KW-0472">Membrane</keyword>
<protein>
    <submittedName>
        <fullName evidence="2">Uncharacterized protein</fullName>
    </submittedName>
</protein>
<organism evidence="2">
    <name type="scientific">Myoviridae sp. ctLnO19</name>
    <dbReference type="NCBI Taxonomy" id="2825085"/>
    <lineage>
        <taxon>Viruses</taxon>
        <taxon>Duplodnaviria</taxon>
        <taxon>Heunggongvirae</taxon>
        <taxon>Uroviricota</taxon>
        <taxon>Caudoviricetes</taxon>
    </lineage>
</organism>
<sequence length="52" mass="6134">MASHQSFIFFGVLNGFIVVNLFQVFNEGIRVFHITFQIDWKFICHGKIPFNE</sequence>
<keyword evidence="1" id="KW-0812">Transmembrane</keyword>
<proteinExistence type="predicted"/>
<feature type="transmembrane region" description="Helical" evidence="1">
    <location>
        <begin position="6"/>
        <end position="25"/>
    </location>
</feature>
<reference evidence="2" key="1">
    <citation type="journal article" date="2021" name="Proc. Natl. Acad. Sci. U.S.A.">
        <title>A Catalog of Tens of Thousands of Viruses from Human Metagenomes Reveals Hidden Associations with Chronic Diseases.</title>
        <authorList>
            <person name="Tisza M.J."/>
            <person name="Buck C.B."/>
        </authorList>
    </citation>
    <scope>NUCLEOTIDE SEQUENCE</scope>
    <source>
        <strain evidence="2">CtLnO19</strain>
    </source>
</reference>
<keyword evidence="1" id="KW-1133">Transmembrane helix</keyword>
<accession>A0A8S5NZJ6</accession>
<evidence type="ECO:0000313" key="2">
    <source>
        <dbReference type="EMBL" id="DAE00246.1"/>
    </source>
</evidence>
<evidence type="ECO:0000256" key="1">
    <source>
        <dbReference type="SAM" id="Phobius"/>
    </source>
</evidence>
<name>A0A8S5NZJ6_9CAUD</name>